<dbReference type="GO" id="GO:0004553">
    <property type="term" value="F:hydrolase activity, hydrolyzing O-glycosyl compounds"/>
    <property type="evidence" value="ECO:0007669"/>
    <property type="project" value="InterPro"/>
</dbReference>
<proteinExistence type="inferred from homology"/>
<dbReference type="EC" id="3.2.1.-" evidence="6"/>
<dbReference type="InterPro" id="IPR023346">
    <property type="entry name" value="Lysozyme-like_dom_sf"/>
</dbReference>
<dbReference type="PANTHER" id="PTHR37423:SF5">
    <property type="entry name" value="SOLUBLE LYTIC MUREIN TRANSGLYCOSYLASE"/>
    <property type="match status" value="1"/>
</dbReference>
<gene>
    <name evidence="6" type="ORF">FHW18_000849</name>
</gene>
<comment type="similarity">
    <text evidence="1">Belongs to the transglycosylase Slt family.</text>
</comment>
<reference evidence="6 7" key="1">
    <citation type="submission" date="2020-07" db="EMBL/GenBank/DDBJ databases">
        <title>Genomic Encyclopedia of Type Strains, Phase IV (KMG-V): Genome sequencing to study the core and pangenomes of soil and plant-associated prokaryotes.</title>
        <authorList>
            <person name="Whitman W."/>
        </authorList>
    </citation>
    <scope>NUCLEOTIDE SEQUENCE [LARGE SCALE GENOMIC DNA]</scope>
    <source>
        <strain evidence="6 7">SAS40</strain>
    </source>
</reference>
<dbReference type="PROSITE" id="PS51257">
    <property type="entry name" value="PROKAR_LIPOPROTEIN"/>
    <property type="match status" value="1"/>
</dbReference>
<organism evidence="6 7">
    <name type="scientific">Pigmentiphaga litoralis</name>
    <dbReference type="NCBI Taxonomy" id="516702"/>
    <lineage>
        <taxon>Bacteria</taxon>
        <taxon>Pseudomonadati</taxon>
        <taxon>Pseudomonadota</taxon>
        <taxon>Betaproteobacteria</taxon>
        <taxon>Burkholderiales</taxon>
        <taxon>Alcaligenaceae</taxon>
        <taxon>Pigmentiphaga</taxon>
    </lineage>
</organism>
<accession>A0A7Y9IS62</accession>
<sequence>MAHFARFITSRIIALAAVTFTVAGVSGCAQAQTSAPRTDAALMSAYSASQSGNWDTVRALIPQVQGNVLAAYPEYWWLRQQTLDPRKPTPVFEIDAFLTTHRGTYLAERLRGDLVLAAARTGDYGAIRNYADTTVTTPQVDCGILLAQHARGEKVSLKRVNELFSPGDVCWSLYDRLQADGVMQTEDFIVQLRGQLENNSLPNARRMARYIYNPIQQKAFNTLVDAPMPWLVKQADPPRDRASREMIVDALSRLARTDPQVGYAYFERSWARQLPPADVAWLRNQFALSAAIKLDPVAIDWYRAGEGAELTEYNHAWRVRTALRQQPVDWRLVLRYLDEMPSGMKEDPASWVYWRGRALIATGAVPEGQAAFRSIAEQFNFYGQLAAEELGVPTTIPTTAPPITPQELAAAQYNPALQRALALFKLNWRTEATREWNYALRNMDDRELIAAAKLAHLENIYDRAVNTADRTVRQHDFNLRFVTPFRDQLVQTTRGVGVDESWVYGLIRQESRFIMNARSSVGASGFMQLMPATAKWVAGKIGMADFSPSRVNDLDVNLMLGTSYLRIVLDDLGGSPLLASAGYNAGPRRPVAWRSTLPGPVEGAIFAETIPFTETRDYVKKVLSNATYYAALFTGQPQSLKARLGTVAPQQAVDTTLIP</sequence>
<evidence type="ECO:0000256" key="1">
    <source>
        <dbReference type="ARBA" id="ARBA00007734"/>
    </source>
</evidence>
<evidence type="ECO:0000313" key="6">
    <source>
        <dbReference type="EMBL" id="NYE81578.1"/>
    </source>
</evidence>
<dbReference type="Pfam" id="PF01464">
    <property type="entry name" value="SLT"/>
    <property type="match status" value="1"/>
</dbReference>
<feature type="signal peptide" evidence="3">
    <location>
        <begin position="1"/>
        <end position="31"/>
    </location>
</feature>
<name>A0A7Y9IS62_9BURK</name>
<dbReference type="Proteomes" id="UP000542125">
    <property type="component" value="Unassembled WGS sequence"/>
</dbReference>
<dbReference type="Gene3D" id="1.10.1240.20">
    <property type="entry name" value="Lytic transglycosylase, superhelical linker domain"/>
    <property type="match status" value="1"/>
</dbReference>
<dbReference type="Pfam" id="PF14718">
    <property type="entry name" value="SLT_L"/>
    <property type="match status" value="1"/>
</dbReference>
<dbReference type="SUPFAM" id="SSF53955">
    <property type="entry name" value="Lysozyme-like"/>
    <property type="match status" value="1"/>
</dbReference>
<dbReference type="SUPFAM" id="SSF48435">
    <property type="entry name" value="Bacterial muramidases"/>
    <property type="match status" value="1"/>
</dbReference>
<dbReference type="CDD" id="cd13401">
    <property type="entry name" value="Slt70-like"/>
    <property type="match status" value="1"/>
</dbReference>
<protein>
    <submittedName>
        <fullName evidence="6">Soluble lytic murein transglycosylase</fullName>
        <ecNumber evidence="6">3.2.1.-</ecNumber>
    </submittedName>
</protein>
<comment type="caution">
    <text evidence="6">The sequence shown here is derived from an EMBL/GenBank/DDBJ whole genome shotgun (WGS) entry which is preliminary data.</text>
</comment>
<keyword evidence="7" id="KW-1185">Reference proteome</keyword>
<dbReference type="InterPro" id="IPR008258">
    <property type="entry name" value="Transglycosylase_SLT_dom_1"/>
</dbReference>
<dbReference type="InterPro" id="IPR012289">
    <property type="entry name" value="Lytic_TGlycosylase_superhlx_L"/>
</dbReference>
<dbReference type="RefSeq" id="WP_257022237.1">
    <property type="nucleotide sequence ID" value="NZ_JACBYR010000001.1"/>
</dbReference>
<evidence type="ECO:0000259" key="4">
    <source>
        <dbReference type="Pfam" id="PF01464"/>
    </source>
</evidence>
<dbReference type="Gene3D" id="1.10.530.10">
    <property type="match status" value="1"/>
</dbReference>
<feature type="chain" id="PRO_5030866780" evidence="3">
    <location>
        <begin position="32"/>
        <end position="659"/>
    </location>
</feature>
<dbReference type="InterPro" id="IPR008939">
    <property type="entry name" value="Lytic_TGlycosylase_superhlx_U"/>
</dbReference>
<dbReference type="Gene3D" id="1.25.20.10">
    <property type="entry name" value="Bacterial muramidases"/>
    <property type="match status" value="1"/>
</dbReference>
<dbReference type="EMBL" id="JACBYR010000001">
    <property type="protein sequence ID" value="NYE81578.1"/>
    <property type="molecule type" value="Genomic_DNA"/>
</dbReference>
<keyword evidence="6" id="KW-0326">Glycosidase</keyword>
<keyword evidence="6" id="KW-0378">Hydrolase</keyword>
<feature type="domain" description="Transglycosylase SLT" evidence="4">
    <location>
        <begin position="497"/>
        <end position="593"/>
    </location>
</feature>
<evidence type="ECO:0000256" key="3">
    <source>
        <dbReference type="SAM" id="SignalP"/>
    </source>
</evidence>
<evidence type="ECO:0000256" key="2">
    <source>
        <dbReference type="ARBA" id="ARBA00022729"/>
    </source>
</evidence>
<feature type="domain" description="Lytic transglycosylase superhelical linker" evidence="5">
    <location>
        <begin position="412"/>
        <end position="468"/>
    </location>
</feature>
<keyword evidence="2 3" id="KW-0732">Signal</keyword>
<dbReference type="InterPro" id="IPR037061">
    <property type="entry name" value="Lytic_TGlycoase_superhlx_L_sf"/>
</dbReference>
<evidence type="ECO:0000259" key="5">
    <source>
        <dbReference type="Pfam" id="PF14718"/>
    </source>
</evidence>
<dbReference type="AlphaFoldDB" id="A0A7Y9IS62"/>
<dbReference type="GO" id="GO:0042597">
    <property type="term" value="C:periplasmic space"/>
    <property type="evidence" value="ECO:0007669"/>
    <property type="project" value="InterPro"/>
</dbReference>
<dbReference type="PANTHER" id="PTHR37423">
    <property type="entry name" value="SOLUBLE LYTIC MUREIN TRANSGLYCOSYLASE-RELATED"/>
    <property type="match status" value="1"/>
</dbReference>
<evidence type="ECO:0000313" key="7">
    <source>
        <dbReference type="Proteomes" id="UP000542125"/>
    </source>
</evidence>